<dbReference type="GO" id="GO:0030791">
    <property type="term" value="F:arsenite methyltransferase activity"/>
    <property type="evidence" value="ECO:0007669"/>
    <property type="project" value="UniProtKB-EC"/>
</dbReference>
<feature type="domain" description="Methyltransferase" evidence="9">
    <location>
        <begin position="71"/>
        <end position="194"/>
    </location>
</feature>
<evidence type="ECO:0000256" key="1">
    <source>
        <dbReference type="ARBA" id="ARBA00022679"/>
    </source>
</evidence>
<dbReference type="Proteomes" id="UP000531594">
    <property type="component" value="Unassembled WGS sequence"/>
</dbReference>
<dbReference type="AlphaFoldDB" id="A0A7X0HRK1"/>
<evidence type="ECO:0000313" key="10">
    <source>
        <dbReference type="EMBL" id="MBB6445605.1"/>
    </source>
</evidence>
<dbReference type="PANTHER" id="PTHR43675:SF8">
    <property type="entry name" value="ARSENITE METHYLTRANSFERASE"/>
    <property type="match status" value="1"/>
</dbReference>
<evidence type="ECO:0000259" key="9">
    <source>
        <dbReference type="Pfam" id="PF13847"/>
    </source>
</evidence>
<gene>
    <name evidence="10" type="ORF">HNR53_002224</name>
</gene>
<dbReference type="EC" id="2.1.1.137" evidence="4"/>
<reference evidence="10 11" key="1">
    <citation type="submission" date="2020-08" db="EMBL/GenBank/DDBJ databases">
        <title>Genomic Encyclopedia of Type Strains, Phase IV (KMG-IV): sequencing the most valuable type-strain genomes for metagenomic binning, comparative biology and taxonomic classification.</title>
        <authorList>
            <person name="Goeker M."/>
        </authorList>
    </citation>
    <scope>NUCLEOTIDE SEQUENCE [LARGE SCALE GENOMIC DNA]</scope>
    <source>
        <strain evidence="10 11">DSM 5391</strain>
    </source>
</reference>
<dbReference type="RefSeq" id="WP_184525773.1">
    <property type="nucleotide sequence ID" value="NZ_JBHLZA010000027.1"/>
</dbReference>
<dbReference type="InterPro" id="IPR026669">
    <property type="entry name" value="Arsenite_MeTrfase-like"/>
</dbReference>
<organism evidence="10 11">
    <name type="scientific">Bacillus benzoevorans</name>
    <dbReference type="NCBI Taxonomy" id="1456"/>
    <lineage>
        <taxon>Bacteria</taxon>
        <taxon>Bacillati</taxon>
        <taxon>Bacillota</taxon>
        <taxon>Bacilli</taxon>
        <taxon>Bacillales</taxon>
        <taxon>Bacillaceae</taxon>
        <taxon>Bacillus</taxon>
    </lineage>
</organism>
<keyword evidence="2" id="KW-0949">S-adenosyl-L-methionine</keyword>
<dbReference type="Pfam" id="PF13847">
    <property type="entry name" value="Methyltransf_31"/>
    <property type="match status" value="1"/>
</dbReference>
<proteinExistence type="inferred from homology"/>
<dbReference type="GO" id="GO:0032259">
    <property type="term" value="P:methylation"/>
    <property type="evidence" value="ECO:0007669"/>
    <property type="project" value="UniProtKB-KW"/>
</dbReference>
<keyword evidence="11" id="KW-1185">Reference proteome</keyword>
<accession>A0A7X0HRK1</accession>
<evidence type="ECO:0000256" key="4">
    <source>
        <dbReference type="ARBA" id="ARBA00034521"/>
    </source>
</evidence>
<evidence type="ECO:0000256" key="2">
    <source>
        <dbReference type="ARBA" id="ARBA00022691"/>
    </source>
</evidence>
<dbReference type="CDD" id="cd02440">
    <property type="entry name" value="AdoMet_MTases"/>
    <property type="match status" value="1"/>
</dbReference>
<comment type="similarity">
    <text evidence="3">Belongs to the methyltransferase superfamily. Arsenite methyltransferase family.</text>
</comment>
<evidence type="ECO:0000256" key="8">
    <source>
        <dbReference type="ARBA" id="ARBA00048428"/>
    </source>
</evidence>
<comment type="caution">
    <text evidence="10">The sequence shown here is derived from an EMBL/GenBank/DDBJ whole genome shotgun (WGS) entry which is preliminary data.</text>
</comment>
<sequence>MGKQQTLEDIQQAIRVKYAKVSHSSKGIFSYPTGEKGANFLGYDLSEFTNLPKKLLESFCGVGNPFSLGPIKKGDSVLDIGCGAGFDLFVASTKVGENGKVYGIDLTPEMVMKAKENLQQTPCRAKIQVGSSEAIPFDSETFDVVTSNGVLNLSPLKEKSFKEIYRVLKPGGQLQFADIILKEELPEEVTGNLDAWSN</sequence>
<evidence type="ECO:0000256" key="3">
    <source>
        <dbReference type="ARBA" id="ARBA00034487"/>
    </source>
</evidence>
<comment type="catalytic activity">
    <reaction evidence="7">
        <text>arsenic triglutathione + 2 [thioredoxin]-dithiol + 2 S-adenosyl-L-methionine + H2O = dimethylarsinous acid + 2 [thioredoxin]-disulfide + 3 glutathione + 2 S-adenosyl-L-homocysteine + 2 H(+)</text>
        <dbReference type="Rhea" id="RHEA:69464"/>
        <dbReference type="Rhea" id="RHEA-COMP:10698"/>
        <dbReference type="Rhea" id="RHEA-COMP:10700"/>
        <dbReference type="ChEBI" id="CHEBI:15377"/>
        <dbReference type="ChEBI" id="CHEBI:15378"/>
        <dbReference type="ChEBI" id="CHEBI:23808"/>
        <dbReference type="ChEBI" id="CHEBI:29950"/>
        <dbReference type="ChEBI" id="CHEBI:50058"/>
        <dbReference type="ChEBI" id="CHEBI:57856"/>
        <dbReference type="ChEBI" id="CHEBI:57925"/>
        <dbReference type="ChEBI" id="CHEBI:59789"/>
        <dbReference type="ChEBI" id="CHEBI:183640"/>
        <dbReference type="EC" id="2.1.1.137"/>
    </reaction>
</comment>
<comment type="catalytic activity">
    <reaction evidence="6">
        <text>arsenic triglutathione + [thioredoxin]-dithiol + S-adenosyl-L-methionine + 2 H2O = methylarsonous acid + [thioredoxin]-disulfide + 3 glutathione + S-adenosyl-L-homocysteine + H(+)</text>
        <dbReference type="Rhea" id="RHEA:69460"/>
        <dbReference type="Rhea" id="RHEA-COMP:10698"/>
        <dbReference type="Rhea" id="RHEA-COMP:10700"/>
        <dbReference type="ChEBI" id="CHEBI:15377"/>
        <dbReference type="ChEBI" id="CHEBI:15378"/>
        <dbReference type="ChEBI" id="CHEBI:17826"/>
        <dbReference type="ChEBI" id="CHEBI:29950"/>
        <dbReference type="ChEBI" id="CHEBI:50058"/>
        <dbReference type="ChEBI" id="CHEBI:57856"/>
        <dbReference type="ChEBI" id="CHEBI:57925"/>
        <dbReference type="ChEBI" id="CHEBI:59789"/>
        <dbReference type="ChEBI" id="CHEBI:183640"/>
        <dbReference type="EC" id="2.1.1.137"/>
    </reaction>
</comment>
<evidence type="ECO:0000313" key="11">
    <source>
        <dbReference type="Proteomes" id="UP000531594"/>
    </source>
</evidence>
<dbReference type="SUPFAM" id="SSF53335">
    <property type="entry name" value="S-adenosyl-L-methionine-dependent methyltransferases"/>
    <property type="match status" value="1"/>
</dbReference>
<dbReference type="PANTHER" id="PTHR43675">
    <property type="entry name" value="ARSENITE METHYLTRANSFERASE"/>
    <property type="match status" value="1"/>
</dbReference>
<dbReference type="EMBL" id="JACHGK010000006">
    <property type="protein sequence ID" value="MBB6445605.1"/>
    <property type="molecule type" value="Genomic_DNA"/>
</dbReference>
<protein>
    <recommendedName>
        <fullName evidence="5">Arsenite methyltransferase</fullName>
        <ecNumber evidence="4">2.1.1.137</ecNumber>
    </recommendedName>
</protein>
<name>A0A7X0HRK1_9BACI</name>
<evidence type="ECO:0000256" key="5">
    <source>
        <dbReference type="ARBA" id="ARBA00034545"/>
    </source>
</evidence>
<dbReference type="InterPro" id="IPR025714">
    <property type="entry name" value="Methyltranfer_dom"/>
</dbReference>
<keyword evidence="10" id="KW-0489">Methyltransferase</keyword>
<keyword evidence="1 10" id="KW-0808">Transferase</keyword>
<dbReference type="InterPro" id="IPR029063">
    <property type="entry name" value="SAM-dependent_MTases_sf"/>
</dbReference>
<dbReference type="Gene3D" id="3.40.50.150">
    <property type="entry name" value="Vaccinia Virus protein VP39"/>
    <property type="match status" value="1"/>
</dbReference>
<comment type="catalytic activity">
    <reaction evidence="8">
        <text>arsenic triglutathione + 3 [thioredoxin]-dithiol + 3 S-adenosyl-L-methionine = trimethylarsine + 3 [thioredoxin]-disulfide + 3 glutathione + 3 S-adenosyl-L-homocysteine + 3 H(+)</text>
        <dbReference type="Rhea" id="RHEA:69432"/>
        <dbReference type="Rhea" id="RHEA-COMP:10698"/>
        <dbReference type="Rhea" id="RHEA-COMP:10700"/>
        <dbReference type="ChEBI" id="CHEBI:15378"/>
        <dbReference type="ChEBI" id="CHEBI:27130"/>
        <dbReference type="ChEBI" id="CHEBI:29950"/>
        <dbReference type="ChEBI" id="CHEBI:50058"/>
        <dbReference type="ChEBI" id="CHEBI:57856"/>
        <dbReference type="ChEBI" id="CHEBI:57925"/>
        <dbReference type="ChEBI" id="CHEBI:59789"/>
        <dbReference type="ChEBI" id="CHEBI:183640"/>
        <dbReference type="EC" id="2.1.1.137"/>
    </reaction>
</comment>
<evidence type="ECO:0000256" key="6">
    <source>
        <dbReference type="ARBA" id="ARBA00047941"/>
    </source>
</evidence>
<evidence type="ECO:0000256" key="7">
    <source>
        <dbReference type="ARBA" id="ARBA00047943"/>
    </source>
</evidence>